<evidence type="ECO:0000259" key="3">
    <source>
        <dbReference type="PROSITE" id="PS50011"/>
    </source>
</evidence>
<dbReference type="AlphaFoldDB" id="A0A2I0QT67"/>
<organism evidence="4 5">
    <name type="scientific">Halalkalibacillus sediminis</name>
    <dbReference type="NCBI Taxonomy" id="2018042"/>
    <lineage>
        <taxon>Bacteria</taxon>
        <taxon>Bacillati</taxon>
        <taxon>Bacillota</taxon>
        <taxon>Bacilli</taxon>
        <taxon>Bacillales</taxon>
        <taxon>Bacillaceae</taxon>
        <taxon>Halalkalibacillus</taxon>
    </lineage>
</organism>
<dbReference type="PANTHER" id="PTHR10566:SF113">
    <property type="entry name" value="PROTEIN ACTIVITY OF BC1 COMPLEX KINASE 7, CHLOROPLASTIC"/>
    <property type="match status" value="1"/>
</dbReference>
<dbReference type="OrthoDB" id="9795390at2"/>
<evidence type="ECO:0000256" key="2">
    <source>
        <dbReference type="SAM" id="Phobius"/>
    </source>
</evidence>
<evidence type="ECO:0000313" key="4">
    <source>
        <dbReference type="EMBL" id="PKR77545.1"/>
    </source>
</evidence>
<accession>A0A2I0QT67</accession>
<sequence length="551" mass="62451">MGRYREIATAFSRNGLGSIVKDLGLDQVFSLPRRVYVRQDQHNQSKSTGVKIRSFLEELGPTFIKVGQMASTRPDVIPDDIIEELSYLQDEIEPFPFEDAKAIIEEELGWPVDEVFEELDPSPIGVASIGQVHQGVLKSGEHVAIKVQRPNIQKQIHTDLEILHELAVRAERRMQWAADYQVVDIVGEFSKAIKDELDYEKEGRNADLMTKQFEEDDTVHIPKIYWDYTTEKVLTMQFIEGFKLDDTEALKENNFGLNQVAEQVVNAIFYQIFKDGYFHADPHLGNILATEDDGIALIDVGLVGRLSPKMKTQLASLVMAMDKQDADDMIKAVKKMGVVPEDIDEHELRGDIDQFLIKYYNIPSNEMSLGQSITDIFSIAQKHQIAIPTDLTMVGKTFLTLEGVIDQLDPEFNMVEAAEPFGRALIREKYNPKRIAEKVFEQVGDYGDIVEDLPEVVSELSKMAKQRKIPIEISIPKADRFFSKLDEVSNRLSFSIVLLSFSLIMVGLIIGSAMGRQTSMLWNIPAIEIGFVIAMLMFAWLIYSIFRSGRF</sequence>
<evidence type="ECO:0000256" key="1">
    <source>
        <dbReference type="ARBA" id="ARBA00009670"/>
    </source>
</evidence>
<feature type="transmembrane region" description="Helical" evidence="2">
    <location>
        <begin position="492"/>
        <end position="514"/>
    </location>
</feature>
<keyword evidence="2" id="KW-0472">Membrane</keyword>
<dbReference type="Proteomes" id="UP000243524">
    <property type="component" value="Unassembled WGS sequence"/>
</dbReference>
<dbReference type="PROSITE" id="PS50011">
    <property type="entry name" value="PROTEIN_KINASE_DOM"/>
    <property type="match status" value="1"/>
</dbReference>
<gene>
    <name evidence="4" type="ORF">CEY16_11480</name>
</gene>
<proteinExistence type="inferred from homology"/>
<keyword evidence="2" id="KW-0812">Transmembrane</keyword>
<dbReference type="InterPro" id="IPR011009">
    <property type="entry name" value="Kinase-like_dom_sf"/>
</dbReference>
<evidence type="ECO:0000313" key="5">
    <source>
        <dbReference type="Proteomes" id="UP000243524"/>
    </source>
</evidence>
<dbReference type="CDD" id="cd05121">
    <property type="entry name" value="ABC1_ADCK3-like"/>
    <property type="match status" value="1"/>
</dbReference>
<feature type="transmembrane region" description="Helical" evidence="2">
    <location>
        <begin position="526"/>
        <end position="546"/>
    </location>
</feature>
<keyword evidence="2" id="KW-1133">Transmembrane helix</keyword>
<name>A0A2I0QT67_9BACI</name>
<dbReference type="InterPro" id="IPR050154">
    <property type="entry name" value="UbiB_kinase"/>
</dbReference>
<protein>
    <submittedName>
        <fullName evidence="4">ABC transporter</fullName>
    </submittedName>
</protein>
<dbReference type="GO" id="GO:0004672">
    <property type="term" value="F:protein kinase activity"/>
    <property type="evidence" value="ECO:0007669"/>
    <property type="project" value="InterPro"/>
</dbReference>
<feature type="domain" description="Protein kinase" evidence="3">
    <location>
        <begin position="118"/>
        <end position="482"/>
    </location>
</feature>
<dbReference type="GO" id="GO:0005524">
    <property type="term" value="F:ATP binding"/>
    <property type="evidence" value="ECO:0007669"/>
    <property type="project" value="InterPro"/>
</dbReference>
<dbReference type="InterPro" id="IPR000719">
    <property type="entry name" value="Prot_kinase_dom"/>
</dbReference>
<comment type="similarity">
    <text evidence="1">Belongs to the protein kinase superfamily. ADCK protein kinase family.</text>
</comment>
<dbReference type="Pfam" id="PF03109">
    <property type="entry name" value="ABC1"/>
    <property type="match status" value="1"/>
</dbReference>
<dbReference type="PANTHER" id="PTHR10566">
    <property type="entry name" value="CHAPERONE-ACTIVITY OF BC1 COMPLEX CABC1 -RELATED"/>
    <property type="match status" value="1"/>
</dbReference>
<keyword evidence="5" id="KW-1185">Reference proteome</keyword>
<dbReference type="EMBL" id="PJNH01000003">
    <property type="protein sequence ID" value="PKR77545.1"/>
    <property type="molecule type" value="Genomic_DNA"/>
</dbReference>
<comment type="caution">
    <text evidence="4">The sequence shown here is derived from an EMBL/GenBank/DDBJ whole genome shotgun (WGS) entry which is preliminary data.</text>
</comment>
<reference evidence="4 5" key="1">
    <citation type="submission" date="2017-06" db="EMBL/GenBank/DDBJ databases">
        <title>the draft geome sequence of Illustriluteabacillus marina B3227.</title>
        <authorList>
            <person name="He R.-H."/>
            <person name="Du Z.-J."/>
        </authorList>
    </citation>
    <scope>NUCLEOTIDE SEQUENCE [LARGE SCALE GENOMIC DNA]</scope>
    <source>
        <strain evidence="4 5">B3227</strain>
    </source>
</reference>
<dbReference type="InterPro" id="IPR004147">
    <property type="entry name" value="ABC1_dom"/>
</dbReference>
<dbReference type="SUPFAM" id="SSF56112">
    <property type="entry name" value="Protein kinase-like (PK-like)"/>
    <property type="match status" value="1"/>
</dbReference>